<dbReference type="Proteomes" id="UP001530400">
    <property type="component" value="Unassembled WGS sequence"/>
</dbReference>
<dbReference type="EMBL" id="JALLPJ020000710">
    <property type="protein sequence ID" value="KAL3784924.1"/>
    <property type="molecule type" value="Genomic_DNA"/>
</dbReference>
<name>A0ABD3PAY6_9STRA</name>
<reference evidence="2 3" key="1">
    <citation type="submission" date="2024-10" db="EMBL/GenBank/DDBJ databases">
        <title>Updated reference genomes for cyclostephanoid diatoms.</title>
        <authorList>
            <person name="Roberts W.R."/>
            <person name="Alverson A.J."/>
        </authorList>
    </citation>
    <scope>NUCLEOTIDE SEQUENCE [LARGE SCALE GENOMIC DNA]</scope>
    <source>
        <strain evidence="2 3">AJA010-31</strain>
    </source>
</reference>
<keyword evidence="1" id="KW-0175">Coiled coil</keyword>
<evidence type="ECO:0000313" key="2">
    <source>
        <dbReference type="EMBL" id="KAL3784924.1"/>
    </source>
</evidence>
<evidence type="ECO:0000313" key="3">
    <source>
        <dbReference type="Proteomes" id="UP001530400"/>
    </source>
</evidence>
<accession>A0ABD3PAY6</accession>
<comment type="caution">
    <text evidence="2">The sequence shown here is derived from an EMBL/GenBank/DDBJ whole genome shotgun (WGS) entry which is preliminary data.</text>
</comment>
<dbReference type="AlphaFoldDB" id="A0ABD3PAY6"/>
<keyword evidence="3" id="KW-1185">Reference proteome</keyword>
<protein>
    <submittedName>
        <fullName evidence="2">Uncharacterized protein</fullName>
    </submittedName>
</protein>
<organism evidence="2 3">
    <name type="scientific">Cyclotella atomus</name>
    <dbReference type="NCBI Taxonomy" id="382360"/>
    <lineage>
        <taxon>Eukaryota</taxon>
        <taxon>Sar</taxon>
        <taxon>Stramenopiles</taxon>
        <taxon>Ochrophyta</taxon>
        <taxon>Bacillariophyta</taxon>
        <taxon>Coscinodiscophyceae</taxon>
        <taxon>Thalassiosirophycidae</taxon>
        <taxon>Stephanodiscales</taxon>
        <taxon>Stephanodiscaceae</taxon>
        <taxon>Cyclotella</taxon>
    </lineage>
</organism>
<evidence type="ECO:0000256" key="1">
    <source>
        <dbReference type="SAM" id="Coils"/>
    </source>
</evidence>
<gene>
    <name evidence="2" type="ORF">ACHAWO_001211</name>
</gene>
<proteinExistence type="predicted"/>
<feature type="coiled-coil region" evidence="1">
    <location>
        <begin position="50"/>
        <end position="101"/>
    </location>
</feature>
<sequence length="342" mass="38492">MKIQLSAHWQTLSLSISGHIFNGTLKARMLVVNQKSFSNSMSSAKDDDERKLLDAKIASLEAKLAEDERNTVPESKYNDEKKLLDAKIASLEAKLAELRAAPSHNGAINDCLLHVNNVRHGTKEFFEFGANTGVEVNTRVLRELYGWRGHLMDGGYENPSISLHKEFFTPTNIVDLLKKYDVSKELDVLSVDCDIDDFYVTREILVGGYRPRVLINEYNVNFGHEWSVAVKPKPAKAFGYAPVFANPVNLIFVRIDKAEELGLALPSPDIFGSIARALHPDCSGKTWKKIDDQVISKSVDPSISHVEFANGMDEIVLDSITYSSQKTQKDYLQWRVFREKTE</sequence>